<dbReference type="Pfam" id="PF00454">
    <property type="entry name" value="PI3_PI4_kinase"/>
    <property type="match status" value="1"/>
</dbReference>
<dbReference type="InterPro" id="IPR036020">
    <property type="entry name" value="WW_dom_sf"/>
</dbReference>
<reference evidence="12" key="2">
    <citation type="submission" date="2019-06" db="EMBL/GenBank/DDBJ databases">
        <title>Genomics analysis of Aphanomyces spp. identifies a new class of oomycete effector associated with host adaptation.</title>
        <authorList>
            <person name="Gaulin E."/>
        </authorList>
    </citation>
    <scope>NUCLEOTIDE SEQUENCE</scope>
    <source>
        <strain evidence="12">CBS 578.67</strain>
    </source>
</reference>
<dbReference type="PROSITE" id="PS50290">
    <property type="entry name" value="PI3_4_KINASE_3"/>
    <property type="match status" value="1"/>
</dbReference>
<dbReference type="GO" id="GO:0043491">
    <property type="term" value="P:phosphatidylinositol 3-kinase/protein kinase B signal transduction"/>
    <property type="evidence" value="ECO:0007669"/>
    <property type="project" value="TreeGrafter"/>
</dbReference>
<feature type="domain" description="WW" evidence="7">
    <location>
        <begin position="2"/>
        <end position="35"/>
    </location>
</feature>
<dbReference type="EMBL" id="CAADRA010000022">
    <property type="protein sequence ID" value="VFT77675.1"/>
    <property type="molecule type" value="Genomic_DNA"/>
</dbReference>
<dbReference type="InterPro" id="IPR035892">
    <property type="entry name" value="C2_domain_sf"/>
</dbReference>
<dbReference type="PANTHER" id="PTHR10048:SF14">
    <property type="entry name" value="LD28067P"/>
    <property type="match status" value="1"/>
</dbReference>
<evidence type="ECO:0000259" key="10">
    <source>
        <dbReference type="PROSITE" id="PS51546"/>
    </source>
</evidence>
<dbReference type="Gene3D" id="2.60.40.150">
    <property type="entry name" value="C2 domain"/>
    <property type="match status" value="1"/>
</dbReference>
<dbReference type="InterPro" id="IPR015433">
    <property type="entry name" value="PI3/4_kinase"/>
</dbReference>
<dbReference type="InterPro" id="IPR029071">
    <property type="entry name" value="Ubiquitin-like_domsf"/>
</dbReference>
<evidence type="ECO:0000256" key="2">
    <source>
        <dbReference type="ARBA" id="ARBA00022741"/>
    </source>
</evidence>
<dbReference type="SUPFAM" id="SSF51045">
    <property type="entry name" value="WW domain"/>
    <property type="match status" value="1"/>
</dbReference>
<reference evidence="13 14" key="1">
    <citation type="submission" date="2019-03" db="EMBL/GenBank/DDBJ databases">
        <authorList>
            <person name="Gaulin E."/>
            <person name="Dumas B."/>
        </authorList>
    </citation>
    <scope>NUCLEOTIDE SEQUENCE [LARGE SCALE GENOMIC DNA]</scope>
    <source>
        <strain evidence="13">CBS 568.67</strain>
    </source>
</reference>
<dbReference type="PANTHER" id="PTHR10048">
    <property type="entry name" value="PHOSPHATIDYLINOSITOL KINASE"/>
    <property type="match status" value="1"/>
</dbReference>
<dbReference type="Gene3D" id="3.30.1010.10">
    <property type="entry name" value="Phosphatidylinositol 3-kinase Catalytic Subunit, Chain A, domain 4"/>
    <property type="match status" value="1"/>
</dbReference>
<dbReference type="InterPro" id="IPR036940">
    <property type="entry name" value="PI3/4_kinase_cat_sf"/>
</dbReference>
<dbReference type="InterPro" id="IPR002420">
    <property type="entry name" value="PI3K-type_C2_dom"/>
</dbReference>
<keyword evidence="14" id="KW-1185">Reference proteome</keyword>
<dbReference type="Pfam" id="PF00794">
    <property type="entry name" value="PI3K_rbd"/>
    <property type="match status" value="1"/>
</dbReference>
<keyword evidence="4" id="KW-0067">ATP-binding</keyword>
<feature type="transmembrane region" description="Helical" evidence="6">
    <location>
        <begin position="969"/>
        <end position="988"/>
    </location>
</feature>
<dbReference type="GO" id="GO:0005524">
    <property type="term" value="F:ATP binding"/>
    <property type="evidence" value="ECO:0007669"/>
    <property type="project" value="UniProtKB-KW"/>
</dbReference>
<dbReference type="SMART" id="SM00146">
    <property type="entry name" value="PI3Kc"/>
    <property type="match status" value="1"/>
</dbReference>
<dbReference type="GO" id="GO:0005737">
    <property type="term" value="C:cytoplasm"/>
    <property type="evidence" value="ECO:0007669"/>
    <property type="project" value="TreeGrafter"/>
</dbReference>
<dbReference type="GO" id="GO:0048015">
    <property type="term" value="P:phosphatidylinositol-mediated signaling"/>
    <property type="evidence" value="ECO:0007669"/>
    <property type="project" value="TreeGrafter"/>
</dbReference>
<dbReference type="GO" id="GO:0035005">
    <property type="term" value="F:1-phosphatidylinositol-4-phosphate 3-kinase activity"/>
    <property type="evidence" value="ECO:0007669"/>
    <property type="project" value="TreeGrafter"/>
</dbReference>
<dbReference type="InterPro" id="IPR000341">
    <property type="entry name" value="PI3K_Ras-bd_dom"/>
</dbReference>
<dbReference type="PROSITE" id="PS00916">
    <property type="entry name" value="PI3_4_KINASE_2"/>
    <property type="match status" value="1"/>
</dbReference>
<dbReference type="EMBL" id="VJMH01000022">
    <property type="protein sequence ID" value="KAF0720263.1"/>
    <property type="molecule type" value="Genomic_DNA"/>
</dbReference>
<keyword evidence="6" id="KW-0812">Transmembrane</keyword>
<dbReference type="Proteomes" id="UP000332933">
    <property type="component" value="Unassembled WGS sequence"/>
</dbReference>
<dbReference type="InterPro" id="IPR011009">
    <property type="entry name" value="Kinase-like_dom_sf"/>
</dbReference>
<dbReference type="Gene3D" id="1.10.1070.11">
    <property type="entry name" value="Phosphatidylinositol 3-/4-kinase, catalytic domain"/>
    <property type="match status" value="1"/>
</dbReference>
<dbReference type="SUPFAM" id="SSF49562">
    <property type="entry name" value="C2 domain (Calcium/lipid-binding domain, CaLB)"/>
    <property type="match status" value="1"/>
</dbReference>
<keyword evidence="6" id="KW-0472">Membrane</keyword>
<dbReference type="InterPro" id="IPR000403">
    <property type="entry name" value="PI3/4_kinase_cat_dom"/>
</dbReference>
<feature type="domain" description="PI3K/PI4K catalytic" evidence="8">
    <location>
        <begin position="744"/>
        <end position="1007"/>
    </location>
</feature>
<evidence type="ECO:0000313" key="12">
    <source>
        <dbReference type="EMBL" id="KAF0720263.1"/>
    </source>
</evidence>
<dbReference type="Gene3D" id="2.20.70.10">
    <property type="match status" value="1"/>
</dbReference>
<dbReference type="InterPro" id="IPR016024">
    <property type="entry name" value="ARM-type_fold"/>
</dbReference>
<evidence type="ECO:0000256" key="1">
    <source>
        <dbReference type="ARBA" id="ARBA00022679"/>
    </source>
</evidence>
<dbReference type="SUPFAM" id="SSF56112">
    <property type="entry name" value="Protein kinase-like (PK-like)"/>
    <property type="match status" value="1"/>
</dbReference>
<evidence type="ECO:0000256" key="3">
    <source>
        <dbReference type="ARBA" id="ARBA00022777"/>
    </source>
</evidence>
<evidence type="ECO:0000259" key="7">
    <source>
        <dbReference type="PROSITE" id="PS50020"/>
    </source>
</evidence>
<evidence type="ECO:0000313" key="13">
    <source>
        <dbReference type="EMBL" id="VFT77675.1"/>
    </source>
</evidence>
<dbReference type="InterPro" id="IPR001263">
    <property type="entry name" value="PI3K_accessory_dom"/>
</dbReference>
<evidence type="ECO:0000256" key="5">
    <source>
        <dbReference type="PROSITE-ProRule" id="PRU00880"/>
    </source>
</evidence>
<organism evidence="13 14">
    <name type="scientific">Aphanomyces stellatus</name>
    <dbReference type="NCBI Taxonomy" id="120398"/>
    <lineage>
        <taxon>Eukaryota</taxon>
        <taxon>Sar</taxon>
        <taxon>Stramenopiles</taxon>
        <taxon>Oomycota</taxon>
        <taxon>Saprolegniomycetes</taxon>
        <taxon>Saprolegniales</taxon>
        <taxon>Verrucalvaceae</taxon>
        <taxon>Aphanomyces</taxon>
    </lineage>
</organism>
<sequence>MAGVREEWEELHDAHVGAYYYNSKSGESRWTLPPEALDIHLPSNAIPSHNQWDQEPNLAVRGMESSGRDKDIERVVSRRNSLSSGEDTWGCRAGTLDEDHRGLNQFSTIADGSIFERPSSIEDIQQLRNWIFAQDPTICQGVEGKLKWPTFLASFEPPDDVDESFCVHIRSPVASAGLQQTKLVCSMDDTVFTVVTQAVRIYQLHLDGKHHPYVLKVTGLNEFMIDDAKRLVDFAFVSSALRNRTDIDLTLIVLTEKEMFLKYKTVAQHDATLAWDLDYAHGFPTTKLPNERDLASIQWPLRMKVHRLLHSLHDANTDAIVVAAVLYIGNNRLGASDQVIDGGGGIVDRANWLETSPRQWAKTICWEGSWLTYSRFPLASLPSTTRIGFTVYGISKQNATEMRTPLAVAQIPLADSQGRVLAGLQTVSLWPVKSIAEFQHGQFPIGFPATENPHMHGGVLEVEFDAFDMPLRAFHYACDGPSNQMGHQVDICDTKQNAVQNIAKKDLLCPLSGAEKVLLWSARSYCVHFANLLPKVLLAINWSSPIATQEIRSLLCHWHRFTTPRDALELLGHQFPDPCVRAWSVNVYVGTFNAASIQYRNSIHAMPDHEFAEYLLQLVQALKFETYTNSPLARLLLVRALLNPVVIGHRFFWLLKTEAVDPYHSERYSVILATYCSMNPGHRMLLFEQCRLLDQFEIIAQMVKKTPKDERLDCYRRELCNLNHSFTGPFYLSLSLKFECKSIIVDECLVMGSAKRPLWIAFENTDSRGAPICAIFKHGDDLRQDLVTLQMLRLFDRIWFASQLDLRLKPYGCQSIGFHVGMIEVIPHSKTTAHIHRDYGHTYFGAFMDTPIDTFLKQNLSDGHASYENAVDNFIRTCAGYCVATYVLGIGDRHSDNIMVARSGHLFHIDFGHFLGNFKSKFGVSRERSPFVLTPEMVYVMGLQSGPRFQRFEEQCCQAYNILRHHSHLFISLFSLVSLALLCIALTLHRWCPPKCLNWLYSTTSSI</sequence>
<dbReference type="InterPro" id="IPR018936">
    <property type="entry name" value="PI3/4_kinase_CS"/>
</dbReference>
<dbReference type="InterPro" id="IPR001202">
    <property type="entry name" value="WW_dom"/>
</dbReference>
<evidence type="ECO:0000259" key="9">
    <source>
        <dbReference type="PROSITE" id="PS51545"/>
    </source>
</evidence>
<keyword evidence="3" id="KW-0418">Kinase</keyword>
<protein>
    <submittedName>
        <fullName evidence="13">Aste57867_450 protein</fullName>
    </submittedName>
</protein>
<dbReference type="PROSITE" id="PS50020">
    <property type="entry name" value="WW_DOMAIN_2"/>
    <property type="match status" value="1"/>
</dbReference>
<proteinExistence type="inferred from homology"/>
<comment type="similarity">
    <text evidence="5">Belongs to the PI3/PI4-kinase family.</text>
</comment>
<evidence type="ECO:0000259" key="11">
    <source>
        <dbReference type="PROSITE" id="PS51547"/>
    </source>
</evidence>
<evidence type="ECO:0000256" key="4">
    <source>
        <dbReference type="ARBA" id="ARBA00022840"/>
    </source>
</evidence>
<dbReference type="OrthoDB" id="67688at2759"/>
<dbReference type="CDD" id="cd00201">
    <property type="entry name" value="WW"/>
    <property type="match status" value="1"/>
</dbReference>
<dbReference type="SMART" id="SM00456">
    <property type="entry name" value="WW"/>
    <property type="match status" value="1"/>
</dbReference>
<dbReference type="CDD" id="cd00891">
    <property type="entry name" value="PI3Kc"/>
    <property type="match status" value="1"/>
</dbReference>
<dbReference type="PROSITE" id="PS01159">
    <property type="entry name" value="WW_DOMAIN_1"/>
    <property type="match status" value="1"/>
</dbReference>
<dbReference type="AlphaFoldDB" id="A0A485K307"/>
<dbReference type="GO" id="GO:0016303">
    <property type="term" value="F:1-phosphatidylinositol-3-kinase activity"/>
    <property type="evidence" value="ECO:0007669"/>
    <property type="project" value="TreeGrafter"/>
</dbReference>
<dbReference type="PROSITE" id="PS51545">
    <property type="entry name" value="PIK_HELICAL"/>
    <property type="match status" value="1"/>
</dbReference>
<feature type="domain" description="C2 PI3K-type" evidence="11">
    <location>
        <begin position="312"/>
        <end position="470"/>
    </location>
</feature>
<dbReference type="PROSITE" id="PS51546">
    <property type="entry name" value="PI3K_RBD"/>
    <property type="match status" value="1"/>
</dbReference>
<dbReference type="InterPro" id="IPR042236">
    <property type="entry name" value="PI3K_accessory_sf"/>
</dbReference>
<dbReference type="GO" id="GO:0016477">
    <property type="term" value="P:cell migration"/>
    <property type="evidence" value="ECO:0007669"/>
    <property type="project" value="TreeGrafter"/>
</dbReference>
<dbReference type="SUPFAM" id="SSF48371">
    <property type="entry name" value="ARM repeat"/>
    <property type="match status" value="1"/>
</dbReference>
<dbReference type="PROSITE" id="PS00915">
    <property type="entry name" value="PI3_4_KINASE_1"/>
    <property type="match status" value="1"/>
</dbReference>
<evidence type="ECO:0000313" key="14">
    <source>
        <dbReference type="Proteomes" id="UP000332933"/>
    </source>
</evidence>
<dbReference type="Gene3D" id="1.25.40.70">
    <property type="entry name" value="Phosphatidylinositol 3-kinase, accessory domain (PIK)"/>
    <property type="match status" value="1"/>
</dbReference>
<dbReference type="Gene3D" id="3.10.20.90">
    <property type="entry name" value="Phosphatidylinositol 3-kinase Catalytic Subunit, Chain A, domain 1"/>
    <property type="match status" value="1"/>
</dbReference>
<dbReference type="SMART" id="SM00144">
    <property type="entry name" value="PI3K_rbd"/>
    <property type="match status" value="1"/>
</dbReference>
<dbReference type="Pfam" id="PF00613">
    <property type="entry name" value="PI3Ka"/>
    <property type="match status" value="1"/>
</dbReference>
<feature type="domain" description="PI3K-RBD" evidence="10">
    <location>
        <begin position="162"/>
        <end position="253"/>
    </location>
</feature>
<dbReference type="SMART" id="SM00145">
    <property type="entry name" value="PI3Ka"/>
    <property type="match status" value="1"/>
</dbReference>
<dbReference type="PROSITE" id="PS51547">
    <property type="entry name" value="C2_PI3K"/>
    <property type="match status" value="1"/>
</dbReference>
<dbReference type="SUPFAM" id="SSF54236">
    <property type="entry name" value="Ubiquitin-like"/>
    <property type="match status" value="1"/>
</dbReference>
<keyword evidence="1" id="KW-0808">Transferase</keyword>
<evidence type="ECO:0000256" key="6">
    <source>
        <dbReference type="SAM" id="Phobius"/>
    </source>
</evidence>
<keyword evidence="2" id="KW-0547">Nucleotide-binding</keyword>
<dbReference type="GO" id="GO:0005942">
    <property type="term" value="C:phosphatidylinositol 3-kinase complex"/>
    <property type="evidence" value="ECO:0007669"/>
    <property type="project" value="TreeGrafter"/>
</dbReference>
<evidence type="ECO:0000259" key="8">
    <source>
        <dbReference type="PROSITE" id="PS50290"/>
    </source>
</evidence>
<dbReference type="InterPro" id="IPR035448">
    <property type="entry name" value="PI3Kc"/>
</dbReference>
<feature type="domain" description="PIK helical" evidence="9">
    <location>
        <begin position="485"/>
        <end position="678"/>
    </location>
</feature>
<gene>
    <name evidence="13" type="primary">Aste57867_450</name>
    <name evidence="12" type="ORF">As57867_000449</name>
    <name evidence="13" type="ORF">ASTE57867_450</name>
</gene>
<accession>A0A485K307</accession>
<name>A0A485K307_9STRA</name>
<dbReference type="GO" id="GO:0005886">
    <property type="term" value="C:plasma membrane"/>
    <property type="evidence" value="ECO:0007669"/>
    <property type="project" value="TreeGrafter"/>
</dbReference>
<keyword evidence="6" id="KW-1133">Transmembrane helix</keyword>